<dbReference type="EMBL" id="ARYK01000001">
    <property type="protein sequence ID" value="KCZ94206.1"/>
    <property type="molecule type" value="Genomic_DNA"/>
</dbReference>
<name>A0A059FUM3_9PROT</name>
<dbReference type="STRING" id="1280950.HJO_02490"/>
<sequence length="885" mass="90627">MAIHQTHYTYTGINRQSQGSEMKRVLLIAAGVLGVLIIAALAVPFLIPKDVYKAQIEKAATAALQRDVHLNGDVKISVFPRIAASVGGVTVANPDGFDRPNMIEAGELRGSVKWLPLLSRRVDVQELSFVDARVDLHRLANGSANWEFPEGEASASESPAPSGGGFDAGIEIASLENASVSYRDDATNAAYDLTNLNLQASLQALDQPLKASADGLFQGQTFDISLQLDSPGALTGGSPAAVKFDLDSPLAKLTYDGRVTLGEAPDLDGGLTLSAPSVAELAAFAAVDLPYNLTPLGGADVKATLSGPLAALNVTFDRLALKGQLIDASYTGALALGDAPSLEGAFTALLPQAGDLARQIGIDLPASSALERVQIKGALKGAFDALALSGLDVKHTGALLNASYQGDVGLGGDGRVTGQVQAASDELRALLKAADVEMAPGETLQTFSLDGAIKGTFKKLAMTNLKLAVDDISGTGTVGIDLSGTRPRLTGDLDMGPLDLSPFLGDSSAPQQPKAASTGWSKEPLDLAGLKAVDADVAITTPALTIGKVKMTDAVMQTKLADGRLTADLPKFKVFGGDWNGRMAVNASGAQPAIDFTMNGSGVGMSSLLGTLAGFDKLTGTGGFTVTGASSGGSLDEIMKALDGKVTTNLADGALKGLNVTQLVRSAQSLQQAVTTGSLQNLDFGSVLSPSASTDFTSFDTVMTINDGVATVNLMKLINPVLGLDGSGQINLGGQSLDLRLATSIDKSGQGTGSVVQLNGIPVPVRLSGSWSNLKVTPDLSGVQAALKAELGNKLKDQLTNKLGGDAGAILGNVLGTPSSTAPATTPPSDTPPADTAPTDTAPAEPQPATAQPSVEDLAEKAARDAIGGLFNKKKKPEDPAETPE</sequence>
<dbReference type="InterPro" id="IPR052894">
    <property type="entry name" value="AsmA-related"/>
</dbReference>
<dbReference type="GO" id="GO:0090313">
    <property type="term" value="P:regulation of protein targeting to membrane"/>
    <property type="evidence" value="ECO:0007669"/>
    <property type="project" value="TreeGrafter"/>
</dbReference>
<dbReference type="Proteomes" id="UP000025171">
    <property type="component" value="Unassembled WGS sequence"/>
</dbReference>
<protein>
    <submittedName>
        <fullName evidence="4">AsmA family protein</fullName>
    </submittedName>
</protein>
<keyword evidence="5" id="KW-1185">Reference proteome</keyword>
<feature type="compositionally biased region" description="Low complexity" evidence="1">
    <location>
        <begin position="832"/>
        <end position="854"/>
    </location>
</feature>
<feature type="domain" description="AsmA" evidence="3">
    <location>
        <begin position="22"/>
        <end position="201"/>
    </location>
</feature>
<dbReference type="PANTHER" id="PTHR30441">
    <property type="entry name" value="DUF748 DOMAIN-CONTAINING PROTEIN"/>
    <property type="match status" value="1"/>
</dbReference>
<dbReference type="PATRIC" id="fig|1280950.3.peg.507"/>
<feature type="region of interest" description="Disordered" evidence="1">
    <location>
        <begin position="814"/>
        <end position="885"/>
    </location>
</feature>
<dbReference type="AlphaFoldDB" id="A0A059FUM3"/>
<evidence type="ECO:0000256" key="1">
    <source>
        <dbReference type="SAM" id="MobiDB-lite"/>
    </source>
</evidence>
<feature type="domain" description="AsmA" evidence="3">
    <location>
        <begin position="428"/>
        <end position="713"/>
    </location>
</feature>
<dbReference type="PANTHER" id="PTHR30441:SF4">
    <property type="entry name" value="PROTEIN ASMA"/>
    <property type="match status" value="1"/>
</dbReference>
<keyword evidence="2" id="KW-1133">Transmembrane helix</keyword>
<dbReference type="GO" id="GO:0005886">
    <property type="term" value="C:plasma membrane"/>
    <property type="evidence" value="ECO:0007669"/>
    <property type="project" value="TreeGrafter"/>
</dbReference>
<dbReference type="InterPro" id="IPR007844">
    <property type="entry name" value="AsmA"/>
</dbReference>
<proteinExistence type="predicted"/>
<accession>A0A059FUM3</accession>
<keyword evidence="2" id="KW-0472">Membrane</keyword>
<organism evidence="4 5">
    <name type="scientific">Hyphomonas johnsonii MHS-2</name>
    <dbReference type="NCBI Taxonomy" id="1280950"/>
    <lineage>
        <taxon>Bacteria</taxon>
        <taxon>Pseudomonadati</taxon>
        <taxon>Pseudomonadota</taxon>
        <taxon>Alphaproteobacteria</taxon>
        <taxon>Hyphomonadales</taxon>
        <taxon>Hyphomonadaceae</taxon>
        <taxon>Hyphomonas</taxon>
    </lineage>
</organism>
<dbReference type="eggNOG" id="COG2982">
    <property type="taxonomic scope" value="Bacteria"/>
</dbReference>
<evidence type="ECO:0000313" key="5">
    <source>
        <dbReference type="Proteomes" id="UP000025171"/>
    </source>
</evidence>
<evidence type="ECO:0000256" key="2">
    <source>
        <dbReference type="SAM" id="Phobius"/>
    </source>
</evidence>
<gene>
    <name evidence="4" type="ORF">HJO_02490</name>
</gene>
<keyword evidence="2" id="KW-0812">Transmembrane</keyword>
<evidence type="ECO:0000313" key="4">
    <source>
        <dbReference type="EMBL" id="KCZ94206.1"/>
    </source>
</evidence>
<dbReference type="Pfam" id="PF05170">
    <property type="entry name" value="AsmA"/>
    <property type="match status" value="2"/>
</dbReference>
<comment type="caution">
    <text evidence="4">The sequence shown here is derived from an EMBL/GenBank/DDBJ whole genome shotgun (WGS) entry which is preliminary data.</text>
</comment>
<evidence type="ECO:0000259" key="3">
    <source>
        <dbReference type="Pfam" id="PF05170"/>
    </source>
</evidence>
<reference evidence="4 5" key="1">
    <citation type="journal article" date="2014" name="Antonie Van Leeuwenhoek">
        <title>Hyphomonas beringensis sp. nov. and Hyphomonas chukchiensis sp. nov., isolated from surface seawater of the Bering Sea and Chukchi Sea.</title>
        <authorList>
            <person name="Li C."/>
            <person name="Lai Q."/>
            <person name="Li G."/>
            <person name="Dong C."/>
            <person name="Wang J."/>
            <person name="Liao Y."/>
            <person name="Shao Z."/>
        </authorList>
    </citation>
    <scope>NUCLEOTIDE SEQUENCE [LARGE SCALE GENOMIC DNA]</scope>
    <source>
        <strain evidence="4 5">MHS-2</strain>
    </source>
</reference>
<feature type="transmembrane region" description="Helical" evidence="2">
    <location>
        <begin position="25"/>
        <end position="47"/>
    </location>
</feature>